<dbReference type="OrthoDB" id="9804819at2"/>
<dbReference type="Pfam" id="PF00005">
    <property type="entry name" value="ABC_tran"/>
    <property type="match status" value="1"/>
</dbReference>
<dbReference type="SUPFAM" id="SSF52540">
    <property type="entry name" value="P-loop containing nucleoside triphosphate hydrolases"/>
    <property type="match status" value="1"/>
</dbReference>
<feature type="domain" description="ABC transporter" evidence="6">
    <location>
        <begin position="10"/>
        <end position="240"/>
    </location>
</feature>
<organism evidence="7 8">
    <name type="scientific">Herbihabitans rhizosphaerae</name>
    <dbReference type="NCBI Taxonomy" id="1872711"/>
    <lineage>
        <taxon>Bacteria</taxon>
        <taxon>Bacillati</taxon>
        <taxon>Actinomycetota</taxon>
        <taxon>Actinomycetes</taxon>
        <taxon>Pseudonocardiales</taxon>
        <taxon>Pseudonocardiaceae</taxon>
        <taxon>Herbihabitans</taxon>
    </lineage>
</organism>
<dbReference type="EMBL" id="SGWQ01000010">
    <property type="protein sequence ID" value="RZS33981.1"/>
    <property type="molecule type" value="Genomic_DNA"/>
</dbReference>
<accession>A0A4Q7KGJ4</accession>
<evidence type="ECO:0000256" key="1">
    <source>
        <dbReference type="ARBA" id="ARBA00004413"/>
    </source>
</evidence>
<name>A0A4Q7KGJ4_9PSEU</name>
<dbReference type="PANTHER" id="PTHR43582">
    <property type="entry name" value="LINEARMYCIN RESISTANCE ATP-BINDING PROTEIN LNRL"/>
    <property type="match status" value="1"/>
</dbReference>
<evidence type="ECO:0000259" key="6">
    <source>
        <dbReference type="PROSITE" id="PS50893"/>
    </source>
</evidence>
<dbReference type="PROSITE" id="PS00211">
    <property type="entry name" value="ABC_TRANSPORTER_1"/>
    <property type="match status" value="1"/>
</dbReference>
<evidence type="ECO:0000256" key="5">
    <source>
        <dbReference type="ARBA" id="ARBA00049985"/>
    </source>
</evidence>
<evidence type="ECO:0000313" key="8">
    <source>
        <dbReference type="Proteomes" id="UP000294257"/>
    </source>
</evidence>
<dbReference type="PROSITE" id="PS50893">
    <property type="entry name" value="ABC_TRANSPORTER_2"/>
    <property type="match status" value="1"/>
</dbReference>
<keyword evidence="8" id="KW-1185">Reference proteome</keyword>
<dbReference type="AlphaFoldDB" id="A0A4Q7KGJ4"/>
<dbReference type="RefSeq" id="WP_130347277.1">
    <property type="nucleotide sequence ID" value="NZ_SGWQ01000010.1"/>
</dbReference>
<dbReference type="InterPro" id="IPR003593">
    <property type="entry name" value="AAA+_ATPase"/>
</dbReference>
<evidence type="ECO:0000256" key="2">
    <source>
        <dbReference type="ARBA" id="ARBA00022448"/>
    </source>
</evidence>
<evidence type="ECO:0000256" key="3">
    <source>
        <dbReference type="ARBA" id="ARBA00022741"/>
    </source>
</evidence>
<sequence length="326" mass="35228">MTSVSDAPAVRTEELYKFYGTTEAVSGLDLVVPAGITFGFLGPNGAGKTTTIGMLCTLLLPTSGRAEVSGYDVVAQPHEVRDRIGLVFQESTLDLDLTAEENMRFHAELFGLSRRQSKPAVDALLDLVELTDRKDSPVRDYSGGMRRRLEIARGLLNTPSVLFLDEPTTGLDPQTRVAIWEHLHRLRRDSNVTLFLTTHHLEEAENCDRIAIMDHGDVVAHGTPAELKAVVGADLVVLRTGDDHAAVRAAREGFGLDGEIGADGVRLRVDDGATFVPRLCAGLGVAVHSVTVKPPSLDDVFLHYTGRSIRDDAGPTTLADIGRRSA</sequence>
<dbReference type="Pfam" id="PF13732">
    <property type="entry name" value="DrrA1-3_C"/>
    <property type="match status" value="1"/>
</dbReference>
<keyword evidence="3" id="KW-0547">Nucleotide-binding</keyword>
<comment type="caution">
    <text evidence="7">The sequence shown here is derived from an EMBL/GenBank/DDBJ whole genome shotgun (WGS) entry which is preliminary data.</text>
</comment>
<dbReference type="PANTHER" id="PTHR43582:SF2">
    <property type="entry name" value="LINEARMYCIN RESISTANCE ATP-BINDING PROTEIN LNRL"/>
    <property type="match status" value="1"/>
</dbReference>
<dbReference type="GO" id="GO:1900753">
    <property type="term" value="P:doxorubicin transport"/>
    <property type="evidence" value="ECO:0007669"/>
    <property type="project" value="InterPro"/>
</dbReference>
<comment type="similarity">
    <text evidence="5">Belongs to the ABC transporter superfamily. Drug exporter-1 (DrugE1) (TC 3.A.1.105) family.</text>
</comment>
<dbReference type="InterPro" id="IPR005894">
    <property type="entry name" value="DrrA"/>
</dbReference>
<protein>
    <submittedName>
        <fullName evidence="7">ABC-2 type transport system ATP-binding protein</fullName>
    </submittedName>
</protein>
<comment type="subcellular location">
    <subcellularLocation>
        <location evidence="1">Cell membrane</location>
        <topology evidence="1">Peripheral membrane protein</topology>
        <orientation evidence="1">Cytoplasmic side</orientation>
    </subcellularLocation>
</comment>
<dbReference type="Proteomes" id="UP000294257">
    <property type="component" value="Unassembled WGS sequence"/>
</dbReference>
<dbReference type="InterPro" id="IPR017871">
    <property type="entry name" value="ABC_transporter-like_CS"/>
</dbReference>
<dbReference type="GO" id="GO:0043215">
    <property type="term" value="P:daunorubicin transport"/>
    <property type="evidence" value="ECO:0007669"/>
    <property type="project" value="InterPro"/>
</dbReference>
<dbReference type="GO" id="GO:0016887">
    <property type="term" value="F:ATP hydrolysis activity"/>
    <property type="evidence" value="ECO:0007669"/>
    <property type="project" value="InterPro"/>
</dbReference>
<keyword evidence="2" id="KW-0813">Transport</keyword>
<dbReference type="GO" id="GO:0005524">
    <property type="term" value="F:ATP binding"/>
    <property type="evidence" value="ECO:0007669"/>
    <property type="project" value="UniProtKB-KW"/>
</dbReference>
<evidence type="ECO:0000313" key="7">
    <source>
        <dbReference type="EMBL" id="RZS33981.1"/>
    </source>
</evidence>
<reference evidence="7 8" key="1">
    <citation type="submission" date="2019-02" db="EMBL/GenBank/DDBJ databases">
        <title>Genomic Encyclopedia of Type Strains, Phase IV (KMG-IV): sequencing the most valuable type-strain genomes for metagenomic binning, comparative biology and taxonomic classification.</title>
        <authorList>
            <person name="Goeker M."/>
        </authorList>
    </citation>
    <scope>NUCLEOTIDE SEQUENCE [LARGE SCALE GENOMIC DNA]</scope>
    <source>
        <strain evidence="7 8">DSM 101727</strain>
    </source>
</reference>
<gene>
    <name evidence="7" type="ORF">EV193_110131</name>
</gene>
<dbReference type="Gene3D" id="3.40.50.300">
    <property type="entry name" value="P-loop containing nucleotide triphosphate hydrolases"/>
    <property type="match status" value="1"/>
</dbReference>
<dbReference type="InterPro" id="IPR027417">
    <property type="entry name" value="P-loop_NTPase"/>
</dbReference>
<dbReference type="InterPro" id="IPR003439">
    <property type="entry name" value="ABC_transporter-like_ATP-bd"/>
</dbReference>
<dbReference type="InterPro" id="IPR025302">
    <property type="entry name" value="DrrA1/2-like_C"/>
</dbReference>
<dbReference type="NCBIfam" id="TIGR01188">
    <property type="entry name" value="drrA"/>
    <property type="match status" value="1"/>
</dbReference>
<dbReference type="SMART" id="SM00382">
    <property type="entry name" value="AAA"/>
    <property type="match status" value="1"/>
</dbReference>
<evidence type="ECO:0000256" key="4">
    <source>
        <dbReference type="ARBA" id="ARBA00022840"/>
    </source>
</evidence>
<keyword evidence="4 7" id="KW-0067">ATP-binding</keyword>
<dbReference type="GO" id="GO:0005886">
    <property type="term" value="C:plasma membrane"/>
    <property type="evidence" value="ECO:0007669"/>
    <property type="project" value="UniProtKB-SubCell"/>
</dbReference>
<proteinExistence type="inferred from homology"/>